<evidence type="ECO:0000256" key="2">
    <source>
        <dbReference type="ARBA" id="ARBA00023015"/>
    </source>
</evidence>
<feature type="region of interest" description="Disordered" evidence="5">
    <location>
        <begin position="1"/>
        <end position="37"/>
    </location>
</feature>
<feature type="compositionally biased region" description="Low complexity" evidence="5">
    <location>
        <begin position="22"/>
        <end position="37"/>
    </location>
</feature>
<evidence type="ECO:0000256" key="4">
    <source>
        <dbReference type="ARBA" id="ARBA00023163"/>
    </source>
</evidence>
<dbReference type="PRINTS" id="PR00615">
    <property type="entry name" value="CCAATSUBUNTA"/>
</dbReference>
<dbReference type="InterPro" id="IPR027113">
    <property type="entry name" value="Transc_fact_NFYB/HAP3"/>
</dbReference>
<organism evidence="7 8">
    <name type="scientific">Platanthera guangdongensis</name>
    <dbReference type="NCBI Taxonomy" id="2320717"/>
    <lineage>
        <taxon>Eukaryota</taxon>
        <taxon>Viridiplantae</taxon>
        <taxon>Streptophyta</taxon>
        <taxon>Embryophyta</taxon>
        <taxon>Tracheophyta</taxon>
        <taxon>Spermatophyta</taxon>
        <taxon>Magnoliopsida</taxon>
        <taxon>Liliopsida</taxon>
        <taxon>Asparagales</taxon>
        <taxon>Orchidaceae</taxon>
        <taxon>Orchidoideae</taxon>
        <taxon>Orchideae</taxon>
        <taxon>Orchidinae</taxon>
        <taxon>Platanthera</taxon>
    </lineage>
</organism>
<feature type="domain" description="Transcription factor CBF/NF-Y/archaeal histone" evidence="6">
    <location>
        <begin position="43"/>
        <end position="95"/>
    </location>
</feature>
<evidence type="ECO:0000313" key="8">
    <source>
        <dbReference type="Proteomes" id="UP001412067"/>
    </source>
</evidence>
<keyword evidence="3" id="KW-0238">DNA-binding</keyword>
<dbReference type="EMBL" id="JBBWWR010000019">
    <property type="protein sequence ID" value="KAK8941601.1"/>
    <property type="molecule type" value="Genomic_DNA"/>
</dbReference>
<comment type="caution">
    <text evidence="7">The sequence shown here is derived from an EMBL/GenBank/DDBJ whole genome shotgun (WGS) entry which is preliminary data.</text>
</comment>
<evidence type="ECO:0000256" key="5">
    <source>
        <dbReference type="SAM" id="MobiDB-lite"/>
    </source>
</evidence>
<sequence>MGGENRRRRRPGLQSPSLQSQAVARPPAARPLAGLAASERKSLRKALPANAKISKDTKETVQDCVFELISFSTGEASDKCRREKRKTINGNDLLWG</sequence>
<evidence type="ECO:0000259" key="6">
    <source>
        <dbReference type="Pfam" id="PF00808"/>
    </source>
</evidence>
<gene>
    <name evidence="7" type="primary">NFYB3</name>
    <name evidence="7" type="ORF">KSP40_PGU010824</name>
</gene>
<dbReference type="InterPro" id="IPR003958">
    <property type="entry name" value="CBFA_NFYB_domain"/>
</dbReference>
<keyword evidence="2" id="KW-0805">Transcription regulation</keyword>
<protein>
    <submittedName>
        <fullName evidence="7">Nuclear transcription factor Y subunit B-3</fullName>
    </submittedName>
</protein>
<dbReference type="SUPFAM" id="SSF47113">
    <property type="entry name" value="Histone-fold"/>
    <property type="match status" value="1"/>
</dbReference>
<dbReference type="PANTHER" id="PTHR11064:SF9">
    <property type="entry name" value="NUCLEAR TRANSCRIPTION FACTOR Y SUBUNIT BETA"/>
    <property type="match status" value="1"/>
</dbReference>
<reference evidence="7 8" key="1">
    <citation type="journal article" date="2022" name="Nat. Plants">
        <title>Genomes of leafy and leafless Platanthera orchids illuminate the evolution of mycoheterotrophy.</title>
        <authorList>
            <person name="Li M.H."/>
            <person name="Liu K.W."/>
            <person name="Li Z."/>
            <person name="Lu H.C."/>
            <person name="Ye Q.L."/>
            <person name="Zhang D."/>
            <person name="Wang J.Y."/>
            <person name="Li Y.F."/>
            <person name="Zhong Z.M."/>
            <person name="Liu X."/>
            <person name="Yu X."/>
            <person name="Liu D.K."/>
            <person name="Tu X.D."/>
            <person name="Liu B."/>
            <person name="Hao Y."/>
            <person name="Liao X.Y."/>
            <person name="Jiang Y.T."/>
            <person name="Sun W.H."/>
            <person name="Chen J."/>
            <person name="Chen Y.Q."/>
            <person name="Ai Y."/>
            <person name="Zhai J.W."/>
            <person name="Wu S.S."/>
            <person name="Zhou Z."/>
            <person name="Hsiao Y.Y."/>
            <person name="Wu W.L."/>
            <person name="Chen Y.Y."/>
            <person name="Lin Y.F."/>
            <person name="Hsu J.L."/>
            <person name="Li C.Y."/>
            <person name="Wang Z.W."/>
            <person name="Zhao X."/>
            <person name="Zhong W.Y."/>
            <person name="Ma X.K."/>
            <person name="Ma L."/>
            <person name="Huang J."/>
            <person name="Chen G.Z."/>
            <person name="Huang M.Z."/>
            <person name="Huang L."/>
            <person name="Peng D.H."/>
            <person name="Luo Y.B."/>
            <person name="Zou S.Q."/>
            <person name="Chen S.P."/>
            <person name="Lan S."/>
            <person name="Tsai W.C."/>
            <person name="Van de Peer Y."/>
            <person name="Liu Z.J."/>
        </authorList>
    </citation>
    <scope>NUCLEOTIDE SEQUENCE [LARGE SCALE GENOMIC DNA]</scope>
    <source>
        <strain evidence="7">Lor288</strain>
    </source>
</reference>
<keyword evidence="8" id="KW-1185">Reference proteome</keyword>
<evidence type="ECO:0000256" key="3">
    <source>
        <dbReference type="ARBA" id="ARBA00023125"/>
    </source>
</evidence>
<dbReference type="PANTHER" id="PTHR11064">
    <property type="entry name" value="CCAAT-BINDING TRANSCRIPTION FACTOR-RELATED"/>
    <property type="match status" value="1"/>
</dbReference>
<dbReference type="Gene3D" id="1.10.20.10">
    <property type="entry name" value="Histone, subunit A"/>
    <property type="match status" value="1"/>
</dbReference>
<accession>A0ABR2LHG3</accession>
<dbReference type="Proteomes" id="UP001412067">
    <property type="component" value="Unassembled WGS sequence"/>
</dbReference>
<dbReference type="InterPro" id="IPR009072">
    <property type="entry name" value="Histone-fold"/>
</dbReference>
<feature type="compositionally biased region" description="Basic residues" evidence="5">
    <location>
        <begin position="1"/>
        <end position="11"/>
    </location>
</feature>
<name>A0ABR2LHG3_9ASPA</name>
<keyword evidence="4" id="KW-0804">Transcription</keyword>
<evidence type="ECO:0000313" key="7">
    <source>
        <dbReference type="EMBL" id="KAK8941601.1"/>
    </source>
</evidence>
<evidence type="ECO:0000256" key="1">
    <source>
        <dbReference type="ARBA" id="ARBA00009053"/>
    </source>
</evidence>
<dbReference type="Pfam" id="PF00808">
    <property type="entry name" value="CBFD_NFYB_HMF"/>
    <property type="match status" value="1"/>
</dbReference>
<proteinExistence type="inferred from homology"/>
<comment type="similarity">
    <text evidence="1">Belongs to the NFYB/HAP3 subunit family.</text>
</comment>